<evidence type="ECO:0000259" key="12">
    <source>
        <dbReference type="PROSITE" id="PS51819"/>
    </source>
</evidence>
<keyword evidence="4 11" id="KW-0479">Metal-binding</keyword>
<sequence>MTWIGGSNQVASLTTLTTVRAGNMERKTDTKTYKLNHAMIRVKDPRSAIQFYELLGLSVVPKLTFPENKFDLYFLGVDSPGSPSHGKFTFDRQGLIELTHNYGTESDDNYRVSNGNEKPYLGFSHISMSVANVQSTYQTLAKAGYKFQQDVSSGNEPVIALDPDGYWIHITEKGSPNKSTASNPPGSFSVNQYALRVTDATRSVRYYTENLGMKLIKTLDNQNGNSKTFLLGYPSTSPVTGTEDLSRREGLLALIWQGRENAIEKVHNGNDQPQGFGHICVTVDNIDAACARLEGLNVAWKKRLTDGKMKNVAFLLDPDNYWIELVQNEGFTGKANF</sequence>
<dbReference type="EMBL" id="JAAFOW010001418">
    <property type="protein sequence ID" value="KAF5260729.1"/>
    <property type="molecule type" value="Genomic_DNA"/>
</dbReference>
<comment type="cofactor">
    <cofactor evidence="11">
        <name>Zn(2+)</name>
        <dbReference type="ChEBI" id="CHEBI:29105"/>
    </cofactor>
    <text evidence="11">Binds 1 zinc ion per subunit. In the homodimer, two zinc ions are bound between subunits.</text>
</comment>
<protein>
    <recommendedName>
        <fullName evidence="3">lactoylglutathione lyase</fullName>
        <ecNumber evidence="3">4.4.1.5</ecNumber>
    </recommendedName>
    <alternativeName>
        <fullName evidence="8">Aldoketomutase</fullName>
    </alternativeName>
    <alternativeName>
        <fullName evidence="7">Ketone-aldehyde mutase</fullName>
    </alternativeName>
    <alternativeName>
        <fullName evidence="9">Methylglyoxalase</fullName>
    </alternativeName>
    <alternativeName>
        <fullName evidence="10">S-D-lactoylglutathione methylglyoxal lyase</fullName>
    </alternativeName>
</protein>
<dbReference type="AlphaFoldDB" id="A0A8H5A8Q3"/>
<evidence type="ECO:0000256" key="8">
    <source>
        <dbReference type="ARBA" id="ARBA00030892"/>
    </source>
</evidence>
<accession>A0A8H5A8Q3</accession>
<evidence type="ECO:0000256" key="5">
    <source>
        <dbReference type="ARBA" id="ARBA00022833"/>
    </source>
</evidence>
<evidence type="ECO:0000256" key="7">
    <source>
        <dbReference type="ARBA" id="ARBA00030291"/>
    </source>
</evidence>
<comment type="similarity">
    <text evidence="2">Belongs to the glyoxalase I family.</text>
</comment>
<dbReference type="NCBIfam" id="TIGR00068">
    <property type="entry name" value="glyox_I"/>
    <property type="match status" value="1"/>
</dbReference>
<dbReference type="SUPFAM" id="SSF54593">
    <property type="entry name" value="Glyoxalase/Bleomycin resistance protein/Dihydroxybiphenyl dioxygenase"/>
    <property type="match status" value="2"/>
</dbReference>
<dbReference type="GO" id="GO:0046872">
    <property type="term" value="F:metal ion binding"/>
    <property type="evidence" value="ECO:0007669"/>
    <property type="project" value="UniProtKB-KW"/>
</dbReference>
<name>A0A8H5A8Q3_FUSOX</name>
<keyword evidence="6" id="KW-0456">Lyase</keyword>
<reference evidence="13" key="1">
    <citation type="submission" date="2020-02" db="EMBL/GenBank/DDBJ databases">
        <title>Identification and distribution of gene clusters putatively required for synthesis of sphingolipid metabolism inhibitors in phylogenetically diverse species of the filamentous fungus Fusarium.</title>
        <authorList>
            <person name="Kim H.-S."/>
            <person name="Busman M."/>
            <person name="Brown D.W."/>
            <person name="Divon H."/>
            <person name="Uhlig S."/>
            <person name="Proctor R.H."/>
        </authorList>
    </citation>
    <scope>NUCLEOTIDE SEQUENCE [LARGE SCALE GENOMIC DNA]</scope>
    <source>
        <strain evidence="13">NRRL 39464</strain>
    </source>
</reference>
<dbReference type="InterPro" id="IPR004360">
    <property type="entry name" value="Glyas_Fos-R_dOase_dom"/>
</dbReference>
<evidence type="ECO:0000256" key="2">
    <source>
        <dbReference type="ARBA" id="ARBA00010363"/>
    </source>
</evidence>
<dbReference type="InterPro" id="IPR018146">
    <property type="entry name" value="Glyoxalase_1_CS"/>
</dbReference>
<dbReference type="PROSITE" id="PS00935">
    <property type="entry name" value="GLYOXALASE_I_2"/>
    <property type="match status" value="1"/>
</dbReference>
<dbReference type="PANTHER" id="PTHR10374:SF30">
    <property type="entry name" value="LACTOYLGLUTATHIONE LYASE"/>
    <property type="match status" value="1"/>
</dbReference>
<evidence type="ECO:0000313" key="13">
    <source>
        <dbReference type="EMBL" id="KAF5260729.1"/>
    </source>
</evidence>
<dbReference type="InterPro" id="IPR029068">
    <property type="entry name" value="Glyas_Bleomycin-R_OHBP_Dase"/>
</dbReference>
<evidence type="ECO:0000256" key="11">
    <source>
        <dbReference type="PIRSR" id="PIRSR604361-3"/>
    </source>
</evidence>
<dbReference type="InterPro" id="IPR037523">
    <property type="entry name" value="VOC_core"/>
</dbReference>
<evidence type="ECO:0000256" key="3">
    <source>
        <dbReference type="ARBA" id="ARBA00012081"/>
    </source>
</evidence>
<gene>
    <name evidence="13" type="ORF">FOXYS1_8612</name>
</gene>
<feature type="domain" description="VOC" evidence="12">
    <location>
        <begin position="189"/>
        <end position="328"/>
    </location>
</feature>
<dbReference type="CDD" id="cd07233">
    <property type="entry name" value="GlxI_Zn"/>
    <property type="match status" value="1"/>
</dbReference>
<evidence type="ECO:0000256" key="9">
    <source>
        <dbReference type="ARBA" id="ARBA00032460"/>
    </source>
</evidence>
<dbReference type="PANTHER" id="PTHR10374">
    <property type="entry name" value="LACTOYLGLUTATHIONE LYASE GLYOXALASE I"/>
    <property type="match status" value="1"/>
</dbReference>
<dbReference type="Gene3D" id="3.10.180.10">
    <property type="entry name" value="2,3-Dihydroxybiphenyl 1,2-Dioxygenase, domain 1"/>
    <property type="match status" value="2"/>
</dbReference>
<comment type="caution">
    <text evidence="13">The sequence shown here is derived from an EMBL/GenBank/DDBJ whole genome shotgun (WGS) entry which is preliminary data.</text>
</comment>
<dbReference type="GO" id="GO:0004462">
    <property type="term" value="F:lactoylglutathione lyase activity"/>
    <property type="evidence" value="ECO:0007669"/>
    <property type="project" value="UniProtKB-EC"/>
</dbReference>
<dbReference type="Pfam" id="PF00903">
    <property type="entry name" value="Glyoxalase"/>
    <property type="match status" value="2"/>
</dbReference>
<evidence type="ECO:0000256" key="1">
    <source>
        <dbReference type="ARBA" id="ARBA00005008"/>
    </source>
</evidence>
<dbReference type="Proteomes" id="UP000558688">
    <property type="component" value="Unassembled WGS sequence"/>
</dbReference>
<evidence type="ECO:0000256" key="6">
    <source>
        <dbReference type="ARBA" id="ARBA00023239"/>
    </source>
</evidence>
<feature type="binding site" evidence="11">
    <location>
        <position position="97"/>
    </location>
    <ligand>
        <name>Zn(2+)</name>
        <dbReference type="ChEBI" id="CHEBI:29105"/>
        <note>ligand shared between dimeric partners</note>
    </ligand>
</feature>
<proteinExistence type="inferred from homology"/>
<feature type="binding site" evidence="11">
    <location>
        <position position="125"/>
    </location>
    <ligand>
        <name>Zn(2+)</name>
        <dbReference type="ChEBI" id="CHEBI:29105"/>
        <note>ligand shared between dimeric partners</note>
    </ligand>
</feature>
<keyword evidence="5 11" id="KW-0862">Zinc</keyword>
<dbReference type="EC" id="4.4.1.5" evidence="3"/>
<dbReference type="InterPro" id="IPR004361">
    <property type="entry name" value="Glyoxalase_1"/>
</dbReference>
<evidence type="ECO:0000313" key="14">
    <source>
        <dbReference type="Proteomes" id="UP000558688"/>
    </source>
</evidence>
<evidence type="ECO:0000256" key="4">
    <source>
        <dbReference type="ARBA" id="ARBA00022723"/>
    </source>
</evidence>
<comment type="pathway">
    <text evidence="1">Secondary metabolite metabolism; methylglyoxal degradation; (R)-lactate from methylglyoxal: step 1/2.</text>
</comment>
<dbReference type="PROSITE" id="PS51819">
    <property type="entry name" value="VOC"/>
    <property type="match status" value="2"/>
</dbReference>
<feature type="domain" description="VOC" evidence="12">
    <location>
        <begin position="34"/>
        <end position="173"/>
    </location>
</feature>
<evidence type="ECO:0000256" key="10">
    <source>
        <dbReference type="ARBA" id="ARBA00033298"/>
    </source>
</evidence>
<organism evidence="13 14">
    <name type="scientific">Fusarium oxysporum</name>
    <name type="common">Fusarium vascular wilt</name>
    <dbReference type="NCBI Taxonomy" id="5507"/>
    <lineage>
        <taxon>Eukaryota</taxon>
        <taxon>Fungi</taxon>
        <taxon>Dikarya</taxon>
        <taxon>Ascomycota</taxon>
        <taxon>Pezizomycotina</taxon>
        <taxon>Sordariomycetes</taxon>
        <taxon>Hypocreomycetidae</taxon>
        <taxon>Hypocreales</taxon>
        <taxon>Nectriaceae</taxon>
        <taxon>Fusarium</taxon>
        <taxon>Fusarium oxysporum species complex</taxon>
    </lineage>
</organism>